<name>A0A8D8B2P8_CULPI</name>
<proteinExistence type="predicted"/>
<organism evidence="1">
    <name type="scientific">Culex pipiens</name>
    <name type="common">House mosquito</name>
    <dbReference type="NCBI Taxonomy" id="7175"/>
    <lineage>
        <taxon>Eukaryota</taxon>
        <taxon>Metazoa</taxon>
        <taxon>Ecdysozoa</taxon>
        <taxon>Arthropoda</taxon>
        <taxon>Hexapoda</taxon>
        <taxon>Insecta</taxon>
        <taxon>Pterygota</taxon>
        <taxon>Neoptera</taxon>
        <taxon>Endopterygota</taxon>
        <taxon>Diptera</taxon>
        <taxon>Nematocera</taxon>
        <taxon>Culicoidea</taxon>
        <taxon>Culicidae</taxon>
        <taxon>Culicinae</taxon>
        <taxon>Culicini</taxon>
        <taxon>Culex</taxon>
        <taxon>Culex</taxon>
    </lineage>
</organism>
<reference evidence="1" key="1">
    <citation type="submission" date="2021-05" db="EMBL/GenBank/DDBJ databases">
        <authorList>
            <person name="Alioto T."/>
            <person name="Alioto T."/>
            <person name="Gomez Garrido J."/>
        </authorList>
    </citation>
    <scope>NUCLEOTIDE SEQUENCE</scope>
</reference>
<dbReference type="EMBL" id="HBUE01054921">
    <property type="protein sequence ID" value="CAG6466105.1"/>
    <property type="molecule type" value="Transcribed_RNA"/>
</dbReference>
<sequence length="217" mass="24549">MGPTFVHEVGVRGVQLFQDQIWGNFVLKLKGFLPSDKVVRTVRQYLVATAKLLQDITEHRLKWITETGKHRPARPIDPLRVLQIPLELLGSLPQRMKVHVRIFVLADRHERPRCSVVPLRLEKPDERTNAQRPLLRLAPAVQFGVPAQLVLQQKVEVNLLGKVFGVQISQGLQFCAGHWLQDVVVPLFVVVDHSPVKLRESLCSRPLISLQSLDNAG</sequence>
<evidence type="ECO:0000313" key="1">
    <source>
        <dbReference type="EMBL" id="CAG6466105.1"/>
    </source>
</evidence>
<dbReference type="AlphaFoldDB" id="A0A8D8B2P8"/>
<protein>
    <submittedName>
        <fullName evidence="1">(northern house mosquito) hypothetical protein</fullName>
    </submittedName>
</protein>
<accession>A0A8D8B2P8</accession>